<evidence type="ECO:0000313" key="2">
    <source>
        <dbReference type="EMBL" id="GAT48803.1"/>
    </source>
</evidence>
<gene>
    <name evidence="2" type="ORF">MCHLO_06179</name>
</gene>
<organism evidence="2 3">
    <name type="scientific">Mycena chlorophos</name>
    <name type="common">Agaric fungus</name>
    <name type="synonym">Agaricus chlorophos</name>
    <dbReference type="NCBI Taxonomy" id="658473"/>
    <lineage>
        <taxon>Eukaryota</taxon>
        <taxon>Fungi</taxon>
        <taxon>Dikarya</taxon>
        <taxon>Basidiomycota</taxon>
        <taxon>Agaricomycotina</taxon>
        <taxon>Agaricomycetes</taxon>
        <taxon>Agaricomycetidae</taxon>
        <taxon>Agaricales</taxon>
        <taxon>Marasmiineae</taxon>
        <taxon>Mycenaceae</taxon>
        <taxon>Mycena</taxon>
    </lineage>
</organism>
<evidence type="ECO:0000256" key="1">
    <source>
        <dbReference type="SAM" id="MobiDB-lite"/>
    </source>
</evidence>
<sequence length="261" mass="29126">MHNSLTLCHHRAQHALPGWDLWCPSDSRPDGPGRLPQSTNSRQTLQRRPCFPLRRRSQSLDFPSAARHECLTRAWLGLGEQENLAANDQGSKKQWPWPDAQPRKLTEECAGTPWFIAPTSSSHVPTSSSREDTIFMALCARGDYGSDISTGDCGPETAVALVQRGFAHALCQAVDAEPTKRNVSLRASHALRDNIHEELRTNSKRHLRRKESTRFNNILETFPNIPTITFSSESVPQPAWTRARRFSIGLVLHAAPGVGRP</sequence>
<feature type="region of interest" description="Disordered" evidence="1">
    <location>
        <begin position="29"/>
        <end position="49"/>
    </location>
</feature>
<dbReference type="Proteomes" id="UP000815677">
    <property type="component" value="Unassembled WGS sequence"/>
</dbReference>
<name>A0ABQ0LCE9_MYCCL</name>
<proteinExistence type="predicted"/>
<evidence type="ECO:0000313" key="3">
    <source>
        <dbReference type="Proteomes" id="UP000815677"/>
    </source>
</evidence>
<dbReference type="EMBL" id="DF844953">
    <property type="protein sequence ID" value="GAT48803.1"/>
    <property type="molecule type" value="Genomic_DNA"/>
</dbReference>
<accession>A0ABQ0LCE9</accession>
<keyword evidence="3" id="KW-1185">Reference proteome</keyword>
<reference evidence="2" key="1">
    <citation type="submission" date="2014-09" db="EMBL/GenBank/DDBJ databases">
        <title>Genome sequence of the luminous mushroom Mycena chlorophos for searching fungal bioluminescence genes.</title>
        <authorList>
            <person name="Tanaka Y."/>
            <person name="Kasuga D."/>
            <person name="Oba Y."/>
            <person name="Hase S."/>
            <person name="Sato K."/>
            <person name="Oba Y."/>
            <person name="Sakakibara Y."/>
        </authorList>
    </citation>
    <scope>NUCLEOTIDE SEQUENCE</scope>
</reference>
<feature type="compositionally biased region" description="Polar residues" evidence="1">
    <location>
        <begin position="36"/>
        <end position="46"/>
    </location>
</feature>
<protein>
    <submittedName>
        <fullName evidence="2">Uncharacterized protein</fullName>
    </submittedName>
</protein>